<proteinExistence type="predicted"/>
<keyword evidence="2" id="KW-1185">Reference proteome</keyword>
<evidence type="ECO:0000313" key="2">
    <source>
        <dbReference type="Proteomes" id="UP000505355"/>
    </source>
</evidence>
<accession>A0A7D4UBZ4</accession>
<dbReference type="KEGG" id="mmab:HQ865_02640"/>
<evidence type="ECO:0000313" key="1">
    <source>
        <dbReference type="EMBL" id="QKJ28699.1"/>
    </source>
</evidence>
<organism evidence="1 2">
    <name type="scientific">Mucilaginibacter mali</name>
    <dbReference type="NCBI Taxonomy" id="2740462"/>
    <lineage>
        <taxon>Bacteria</taxon>
        <taxon>Pseudomonadati</taxon>
        <taxon>Bacteroidota</taxon>
        <taxon>Sphingobacteriia</taxon>
        <taxon>Sphingobacteriales</taxon>
        <taxon>Sphingobacteriaceae</taxon>
        <taxon>Mucilaginibacter</taxon>
    </lineage>
</organism>
<protein>
    <submittedName>
        <fullName evidence="1">MerR family transcriptional regulator</fullName>
    </submittedName>
</protein>
<name>A0A7D4UBZ4_9SPHI</name>
<gene>
    <name evidence="1" type="ORF">HQ865_02640</name>
</gene>
<dbReference type="RefSeq" id="WP_173413399.1">
    <property type="nucleotide sequence ID" value="NZ_CP054139.1"/>
</dbReference>
<sequence length="98" mass="11342">MATVNLISADEVCIHHQLETTFIHDLEHEGLIHISIVDKKTFIPADELPRLEKMIHLYRDLDINVPGIASIDHLLQQVDALHSELWALRNRLRLYEGE</sequence>
<dbReference type="Proteomes" id="UP000505355">
    <property type="component" value="Chromosome"/>
</dbReference>
<dbReference type="Pfam" id="PF13591">
    <property type="entry name" value="MerR_2"/>
    <property type="match status" value="1"/>
</dbReference>
<dbReference type="EMBL" id="CP054139">
    <property type="protein sequence ID" value="QKJ28699.1"/>
    <property type="molecule type" value="Genomic_DNA"/>
</dbReference>
<dbReference type="AlphaFoldDB" id="A0A7D4UBZ4"/>
<dbReference type="Gene3D" id="1.10.1660.10">
    <property type="match status" value="1"/>
</dbReference>
<reference evidence="1 2" key="1">
    <citation type="submission" date="2020-05" db="EMBL/GenBank/DDBJ databases">
        <title>Mucilaginibacter mali sp. nov.</title>
        <authorList>
            <person name="Kim H.S."/>
            <person name="Lee K.C."/>
            <person name="Suh M.K."/>
            <person name="Kim J.-S."/>
            <person name="Han K.-I."/>
            <person name="Eom M.K."/>
            <person name="Shin Y.K."/>
            <person name="Lee J.-S."/>
        </authorList>
    </citation>
    <scope>NUCLEOTIDE SEQUENCE [LARGE SCALE GENOMIC DNA]</scope>
    <source>
        <strain evidence="1 2">G2-14</strain>
    </source>
</reference>